<organism evidence="2 3">
    <name type="scientific">Fibrobacter succinogenes</name>
    <name type="common">Bacteroides succinogenes</name>
    <dbReference type="NCBI Taxonomy" id="833"/>
    <lineage>
        <taxon>Bacteria</taxon>
        <taxon>Pseudomonadati</taxon>
        <taxon>Fibrobacterota</taxon>
        <taxon>Fibrobacteria</taxon>
        <taxon>Fibrobacterales</taxon>
        <taxon>Fibrobacteraceae</taxon>
        <taxon>Fibrobacter</taxon>
    </lineage>
</organism>
<evidence type="ECO:0000259" key="1">
    <source>
        <dbReference type="Pfam" id="PF04851"/>
    </source>
</evidence>
<evidence type="ECO:0000313" key="3">
    <source>
        <dbReference type="Proteomes" id="UP000255423"/>
    </source>
</evidence>
<dbReference type="InterPro" id="IPR006935">
    <property type="entry name" value="Helicase/UvrB_N"/>
</dbReference>
<name>A0A380RY66_FIBSU</name>
<dbReference type="RefSeq" id="WP_109572347.1">
    <property type="nucleotide sequence ID" value="NZ_UHJL01000001.1"/>
</dbReference>
<dbReference type="SUPFAM" id="SSF52540">
    <property type="entry name" value="P-loop containing nucleoside triphosphate hydrolases"/>
    <property type="match status" value="2"/>
</dbReference>
<dbReference type="PANTHER" id="PTHR47396">
    <property type="entry name" value="TYPE I RESTRICTION ENZYME ECOKI R PROTEIN"/>
    <property type="match status" value="1"/>
</dbReference>
<protein>
    <submittedName>
        <fullName evidence="2">Type III restriction enzyme</fullName>
    </submittedName>
</protein>
<dbReference type="Gene3D" id="3.40.50.300">
    <property type="entry name" value="P-loop containing nucleotide triphosphate hydrolases"/>
    <property type="match status" value="2"/>
</dbReference>
<dbReference type="GO" id="GO:0005524">
    <property type="term" value="F:ATP binding"/>
    <property type="evidence" value="ECO:0007669"/>
    <property type="project" value="InterPro"/>
</dbReference>
<dbReference type="InterPro" id="IPR027417">
    <property type="entry name" value="P-loop_NTPase"/>
</dbReference>
<dbReference type="AlphaFoldDB" id="A0A380RY66"/>
<sequence length="886" mass="100983">MILKSYQKQIIDDLALFLEKLKERRNIVEAFNAFWMLHPRTPITPSLGEAVEPYKNNVPNCPHVCIKVPTAGGKTFIAANALSVIFKELDPARPKIAVWLVPSNSILEQTIRNFSNPRHPYREQLNTDFANKVNVFDKRMLLQGAGFNTSSVRENMTLCILSFDSLRARKKEDRKVNEENGNLQSFAKDVDEEEISVMAVLRAFNPVVVVDESHNAESELSVEMLKNLNPSFILDLTATPRKNSNIISFTPAIELKKENMVKLPVIVYNHHKKEEVVSSALELRSKLESAAVEAEKSGAPYIRPIVLFQAEPKTKDDNATFERVKSMLLELKIPEEQIKIKTADKNELQNVNLLSKDCPVRYIITVNALKEGWDCPFAYILASLADRSSSVDVEQILGRVLRLPNVRKNENVMLNMSYVFTASARFSETLDSIVKGLNRAGFSSSDYRQVELEKSVEPMEMPMNESIASTSLLNDSNGGSKEGEFDLSSILWNGDDSSLSPASVASVFDHGDAKSELQNQQSSIMAQIEHLAQKENEELEKRIEENRTSPVAPPEMEKQVKTYAIKSIFKDSASQIILPKFFMKGAVEGLHVDLFGIANTPFDKDMLLKNFPLRNADTNINFENVDVEMRSIDLDESQKDFTPTIFSVGKNQQAEITRWLSNIDDVERKRQKCAERLRDWIGNMYPIPDPDIIEYIRRVLSNFNDKDLNQMLNSQSTYAERIKQKINALAAEYIETEFDRALDQDKIILRQHYRIADKLTLSSAGKPLPKTLHEKEENVNGFEETVINAVANLENVEFWTRNREKKDFCINGFINHYPDFIIKTKHGKIVMLETKGDHLDAEKKIKLGNLWASKAGNNYRYCLVYEHRKVDHAYTKDEFLATLKEW</sequence>
<dbReference type="GO" id="GO:0003677">
    <property type="term" value="F:DNA binding"/>
    <property type="evidence" value="ECO:0007669"/>
    <property type="project" value="InterPro"/>
</dbReference>
<accession>A0A380RY66</accession>
<feature type="domain" description="Helicase/UvrB N-terminal" evidence="1">
    <location>
        <begin position="3"/>
        <end position="241"/>
    </location>
</feature>
<dbReference type="Proteomes" id="UP000255423">
    <property type="component" value="Unassembled WGS sequence"/>
</dbReference>
<dbReference type="InterPro" id="IPR050742">
    <property type="entry name" value="Helicase_Restrict-Modif_Enz"/>
</dbReference>
<proteinExistence type="predicted"/>
<dbReference type="CDD" id="cd18785">
    <property type="entry name" value="SF2_C"/>
    <property type="match status" value="1"/>
</dbReference>
<dbReference type="GO" id="GO:0016787">
    <property type="term" value="F:hydrolase activity"/>
    <property type="evidence" value="ECO:0007669"/>
    <property type="project" value="InterPro"/>
</dbReference>
<dbReference type="Pfam" id="PF04851">
    <property type="entry name" value="ResIII"/>
    <property type="match status" value="1"/>
</dbReference>
<dbReference type="GO" id="GO:0005829">
    <property type="term" value="C:cytosol"/>
    <property type="evidence" value="ECO:0007669"/>
    <property type="project" value="TreeGrafter"/>
</dbReference>
<evidence type="ECO:0000313" key="2">
    <source>
        <dbReference type="EMBL" id="SUQ19822.1"/>
    </source>
</evidence>
<reference evidence="2 3" key="1">
    <citation type="submission" date="2017-08" db="EMBL/GenBank/DDBJ databases">
        <authorList>
            <person name="de Groot N.N."/>
        </authorList>
    </citation>
    <scope>NUCLEOTIDE SEQUENCE [LARGE SCALE GENOMIC DNA]</scope>
    <source>
        <strain evidence="2 3">HM2</strain>
    </source>
</reference>
<dbReference type="EMBL" id="UHJL01000001">
    <property type="protein sequence ID" value="SUQ19822.1"/>
    <property type="molecule type" value="Genomic_DNA"/>
</dbReference>
<gene>
    <name evidence="2" type="ORF">SAMN05661053_1066</name>
</gene>
<dbReference type="PANTHER" id="PTHR47396:SF1">
    <property type="entry name" value="ATP-DEPENDENT HELICASE IRC3-RELATED"/>
    <property type="match status" value="1"/>
</dbReference>